<feature type="non-terminal residue" evidence="2">
    <location>
        <position position="1"/>
    </location>
</feature>
<feature type="non-terminal residue" evidence="2">
    <location>
        <position position="86"/>
    </location>
</feature>
<evidence type="ECO:0000256" key="1">
    <source>
        <dbReference type="SAM" id="MobiDB-lite"/>
    </source>
</evidence>
<protein>
    <submittedName>
        <fullName evidence="2">Uncharacterized protein</fullName>
    </submittedName>
</protein>
<sequence>PEPKSSLCSSEPVLAFPPRRVTEKDTSLTADGEVANPDTAVERGRSSFRGASAVRPREQQRPYFPDQTAPPPLRSHCGSLPPHLNQ</sequence>
<reference evidence="2" key="1">
    <citation type="submission" date="2014-05" db="EMBL/GenBank/DDBJ databases">
        <title>The transcriptome of the halophilic microalga Tetraselmis sp. GSL018 isolated from the Great Salt Lake, Utah.</title>
        <authorList>
            <person name="Jinkerson R.E."/>
            <person name="D'Adamo S."/>
            <person name="Posewitz M.C."/>
        </authorList>
    </citation>
    <scope>NUCLEOTIDE SEQUENCE</scope>
    <source>
        <strain evidence="2">GSL018</strain>
    </source>
</reference>
<evidence type="ECO:0000313" key="2">
    <source>
        <dbReference type="EMBL" id="JAC75766.1"/>
    </source>
</evidence>
<proteinExistence type="predicted"/>
<gene>
    <name evidence="2" type="ORF">TSPGSL018_22115</name>
</gene>
<organism evidence="2">
    <name type="scientific">Tetraselmis sp. GSL018</name>
    <dbReference type="NCBI Taxonomy" id="582737"/>
    <lineage>
        <taxon>Eukaryota</taxon>
        <taxon>Viridiplantae</taxon>
        <taxon>Chlorophyta</taxon>
        <taxon>core chlorophytes</taxon>
        <taxon>Chlorodendrophyceae</taxon>
        <taxon>Chlorodendrales</taxon>
        <taxon>Chlorodendraceae</taxon>
        <taxon>Tetraselmis</taxon>
    </lineage>
</organism>
<dbReference type="EMBL" id="GBEZ01009853">
    <property type="protein sequence ID" value="JAC75766.1"/>
    <property type="molecule type" value="Transcribed_RNA"/>
</dbReference>
<name>A0A061RYX9_9CHLO</name>
<dbReference type="AlphaFoldDB" id="A0A061RYX9"/>
<feature type="region of interest" description="Disordered" evidence="1">
    <location>
        <begin position="1"/>
        <end position="86"/>
    </location>
</feature>
<accession>A0A061RYX9</accession>